<gene>
    <name evidence="13" type="primary">glgP</name>
    <name evidence="13" type="ORF">GFK26_04875</name>
</gene>
<evidence type="ECO:0000256" key="6">
    <source>
        <dbReference type="ARBA" id="ARBA00022676"/>
    </source>
</evidence>
<evidence type="ECO:0000256" key="11">
    <source>
        <dbReference type="PIRSR" id="PIRSR000460-1"/>
    </source>
</evidence>
<protein>
    <recommendedName>
        <fullName evidence="12">Alpha-1,4 glucan phosphorylase</fullName>
        <ecNumber evidence="12">2.4.1.1</ecNumber>
    </recommendedName>
</protein>
<dbReference type="RefSeq" id="WP_153281018.1">
    <property type="nucleotide sequence ID" value="NZ_CP045644.1"/>
</dbReference>
<evidence type="ECO:0000256" key="3">
    <source>
        <dbReference type="ARBA" id="ARBA00006047"/>
    </source>
</evidence>
<dbReference type="InterPro" id="IPR035090">
    <property type="entry name" value="Pyridoxal_P_attach_site"/>
</dbReference>
<dbReference type="Proteomes" id="UP000326780">
    <property type="component" value="Chromosome"/>
</dbReference>
<evidence type="ECO:0000256" key="5">
    <source>
        <dbReference type="ARBA" id="ARBA00022600"/>
    </source>
</evidence>
<evidence type="ECO:0000256" key="10">
    <source>
        <dbReference type="ARBA" id="ARBA00025174"/>
    </source>
</evidence>
<evidence type="ECO:0000313" key="13">
    <source>
        <dbReference type="EMBL" id="QFZ82136.1"/>
    </source>
</evidence>
<keyword evidence="9 12" id="KW-0119">Carbohydrate metabolism</keyword>
<dbReference type="GO" id="GO:0030170">
    <property type="term" value="F:pyridoxal phosphate binding"/>
    <property type="evidence" value="ECO:0007669"/>
    <property type="project" value="InterPro"/>
</dbReference>
<dbReference type="PANTHER" id="PTHR11468">
    <property type="entry name" value="GLYCOGEN PHOSPHORYLASE"/>
    <property type="match status" value="1"/>
</dbReference>
<keyword evidence="7 12" id="KW-0808">Transferase</keyword>
<comment type="similarity">
    <text evidence="3 12">Belongs to the glycogen phosphorylase family.</text>
</comment>
<name>A0A5Q0LY69_VARPD</name>
<dbReference type="Pfam" id="PF00343">
    <property type="entry name" value="Phosphorylase"/>
    <property type="match status" value="1"/>
</dbReference>
<sequence length="827" mass="92957">MTIKDFAYDHPDRDVAAFKRAVANKLIYAVGKDPVAASPDDWLHATALAVRDQLVERWMTTTRANYAQDLKRVYYLSMEFLIGRTFTNALLAVDLYGIVREALADFGVDMAALAEREPDAALGNGGLGRLAACFLDSMATLGVPGMGYGIRYEYGMFRQQIVDGQQVETPDYWLTRGNPWEFQRPEVNYRVRFGGRVQKREGTNAPYGAADWVDTHDVRAVAYDTIIPGYGTQATNTLRLWSARATEEIDLSAFNRGNYMQAVESKNHSENVSRVLYPDDSTPSGRELRLHQEYFFCSASVQDLLRRYLRNHTSFDQLSDKVSIHLNDTHPVLAVPELMRLLLDEHGLAWDVAWAHTQKVFSYTNHTLMHEALETWPVEMLGRILPRHLQIIYDINAKFLATVTQKVGNDVELMRRLSLVDEAGERRVRMAYVAVLASHSINGVSGLHSELMKQSIFSDFARIFPERFNNKTNGVTPRRWLAQANPPLAGLLDQRIGKGWRRDLSQLEALRPMVAQPAFVRAFRHAKRENKLRLANWVEQHLKLDLDTDAMFDVQVKRIHEYKRQLLNVLHVIARYHRILDAQASGAPVDIVPRVVVFAGKAASAYAMAKQVIRLINDVAATVNADARVGKLLKVVFLPNYSVSLAEIIMPAADLSEQISTAGTEASGTGNMKFALNGALTIGTLDGANVEMRENVGPENIFIFGHTTPEVADIRARGYQPREIYEENAELKRVLDAIRDGAFSPGEPARYQGIYDALVNWGDHYLLLADYASYVAKQAEVDALYRDAEAWTRMAILNVAGMGAFSSDRTIAQYAHEIWHTKPVVLS</sequence>
<dbReference type="FunFam" id="3.40.50.2000:FF:000034">
    <property type="entry name" value="Alpha-1,4 glucan phosphorylase"/>
    <property type="match status" value="1"/>
</dbReference>
<evidence type="ECO:0000256" key="7">
    <source>
        <dbReference type="ARBA" id="ARBA00022679"/>
    </source>
</evidence>
<accession>A0A5Q0LY69</accession>
<dbReference type="PANTHER" id="PTHR11468:SF3">
    <property type="entry name" value="GLYCOGEN PHOSPHORYLASE, LIVER FORM"/>
    <property type="match status" value="1"/>
</dbReference>
<evidence type="ECO:0000256" key="1">
    <source>
        <dbReference type="ARBA" id="ARBA00001275"/>
    </source>
</evidence>
<dbReference type="InterPro" id="IPR000811">
    <property type="entry name" value="Glyco_trans_35"/>
</dbReference>
<dbReference type="CDD" id="cd04300">
    <property type="entry name" value="GT35_Glycogen_Phosphorylase"/>
    <property type="match status" value="1"/>
</dbReference>
<evidence type="ECO:0000256" key="2">
    <source>
        <dbReference type="ARBA" id="ARBA00001933"/>
    </source>
</evidence>
<dbReference type="PROSITE" id="PS00102">
    <property type="entry name" value="PHOSPHORYLASE"/>
    <property type="match status" value="1"/>
</dbReference>
<dbReference type="SUPFAM" id="SSF53756">
    <property type="entry name" value="UDP-Glycosyltransferase/glycogen phosphorylase"/>
    <property type="match status" value="1"/>
</dbReference>
<evidence type="ECO:0000256" key="8">
    <source>
        <dbReference type="ARBA" id="ARBA00022898"/>
    </source>
</evidence>
<keyword evidence="5" id="KW-0321">Glycogen metabolism</keyword>
<dbReference type="GO" id="GO:0005737">
    <property type="term" value="C:cytoplasm"/>
    <property type="evidence" value="ECO:0007669"/>
    <property type="project" value="TreeGrafter"/>
</dbReference>
<evidence type="ECO:0000256" key="9">
    <source>
        <dbReference type="ARBA" id="ARBA00023277"/>
    </source>
</evidence>
<comment type="catalytic activity">
    <reaction evidence="1 12">
        <text>[(1-&gt;4)-alpha-D-glucosyl](n) + phosphate = [(1-&gt;4)-alpha-D-glucosyl](n-1) + alpha-D-glucose 1-phosphate</text>
        <dbReference type="Rhea" id="RHEA:41732"/>
        <dbReference type="Rhea" id="RHEA-COMP:9584"/>
        <dbReference type="Rhea" id="RHEA-COMP:9586"/>
        <dbReference type="ChEBI" id="CHEBI:15444"/>
        <dbReference type="ChEBI" id="CHEBI:43474"/>
        <dbReference type="ChEBI" id="CHEBI:58601"/>
        <dbReference type="EC" id="2.4.1.1"/>
    </reaction>
</comment>
<dbReference type="GO" id="GO:0008184">
    <property type="term" value="F:glycogen phosphorylase activity"/>
    <property type="evidence" value="ECO:0007669"/>
    <property type="project" value="InterPro"/>
</dbReference>
<keyword evidence="4" id="KW-0021">Allosteric enzyme</keyword>
<dbReference type="AlphaFoldDB" id="A0A5Q0LY69"/>
<comment type="function">
    <text evidence="12">Allosteric enzyme that catalyzes the rate-limiting step in glycogen catabolism, the phosphorolytic cleavage of glycogen to produce glucose-1-phosphate, and plays a central role in maintaining cellular and organismal glucose homeostasis.</text>
</comment>
<reference evidence="13 14" key="1">
    <citation type="submission" date="2019-10" db="EMBL/GenBank/DDBJ databases">
        <title>Complete genome sequence of Variovorax paradoxus 5C-2.</title>
        <authorList>
            <person name="Gogoleva N.E."/>
            <person name="Balkin A.S."/>
        </authorList>
    </citation>
    <scope>NUCLEOTIDE SEQUENCE [LARGE SCALE GENOMIC DNA]</scope>
    <source>
        <strain evidence="13 14">5C-2</strain>
    </source>
</reference>
<comment type="function">
    <text evidence="10">Phosphorylase is an important allosteric enzyme in carbohydrate metabolism. Enzymes from different sources differ in their regulatory mechanisms and in their natural substrates. However, all known phosphorylases share catalytic and structural properties.</text>
</comment>
<evidence type="ECO:0000256" key="12">
    <source>
        <dbReference type="RuleBase" id="RU000587"/>
    </source>
</evidence>
<dbReference type="EC" id="2.4.1.1" evidence="12"/>
<dbReference type="Gene3D" id="3.40.50.2000">
    <property type="entry name" value="Glycogen Phosphorylase B"/>
    <property type="match status" value="2"/>
</dbReference>
<dbReference type="FunFam" id="3.40.50.2000:FF:000003">
    <property type="entry name" value="Alpha-1,4 glucan phosphorylase"/>
    <property type="match status" value="1"/>
</dbReference>
<dbReference type="PIRSF" id="PIRSF000460">
    <property type="entry name" value="Pprylas_GlgP"/>
    <property type="match status" value="1"/>
</dbReference>
<feature type="modified residue" description="N6-(pyridoxal phosphate)lysine" evidence="11">
    <location>
        <position position="673"/>
    </location>
</feature>
<organism evidence="13 14">
    <name type="scientific">Variovorax paradoxus</name>
    <dbReference type="NCBI Taxonomy" id="34073"/>
    <lineage>
        <taxon>Bacteria</taxon>
        <taxon>Pseudomonadati</taxon>
        <taxon>Pseudomonadota</taxon>
        <taxon>Betaproteobacteria</taxon>
        <taxon>Burkholderiales</taxon>
        <taxon>Comamonadaceae</taxon>
        <taxon>Variovorax</taxon>
    </lineage>
</organism>
<evidence type="ECO:0000313" key="14">
    <source>
        <dbReference type="Proteomes" id="UP000326780"/>
    </source>
</evidence>
<dbReference type="GO" id="GO:0005980">
    <property type="term" value="P:glycogen catabolic process"/>
    <property type="evidence" value="ECO:0007669"/>
    <property type="project" value="TreeGrafter"/>
</dbReference>
<keyword evidence="6 12" id="KW-0328">Glycosyltransferase</keyword>
<proteinExistence type="inferred from homology"/>
<comment type="cofactor">
    <cofactor evidence="2 12">
        <name>pyridoxal 5'-phosphate</name>
        <dbReference type="ChEBI" id="CHEBI:597326"/>
    </cofactor>
</comment>
<dbReference type="InterPro" id="IPR011833">
    <property type="entry name" value="Glycg_phsphrylas"/>
</dbReference>
<dbReference type="NCBIfam" id="TIGR02093">
    <property type="entry name" value="P_ylase"/>
    <property type="match status" value="1"/>
</dbReference>
<keyword evidence="8 11" id="KW-0663">Pyridoxal phosphate</keyword>
<evidence type="ECO:0000256" key="4">
    <source>
        <dbReference type="ARBA" id="ARBA00022533"/>
    </source>
</evidence>
<dbReference type="EMBL" id="CP045644">
    <property type="protein sequence ID" value="QFZ82136.1"/>
    <property type="molecule type" value="Genomic_DNA"/>
</dbReference>